<dbReference type="GO" id="GO:0016758">
    <property type="term" value="F:hexosyltransferase activity"/>
    <property type="evidence" value="ECO:0007669"/>
    <property type="project" value="InterPro"/>
</dbReference>
<dbReference type="AlphaFoldDB" id="A0A379B3N6"/>
<dbReference type="Pfam" id="PF03414">
    <property type="entry name" value="Glyco_transf_6"/>
    <property type="match status" value="1"/>
</dbReference>
<evidence type="ECO:0000313" key="5">
    <source>
        <dbReference type="EMBL" id="SUB33207.1"/>
    </source>
</evidence>
<gene>
    <name evidence="5" type="ORF">NCTC10699_00814</name>
</gene>
<dbReference type="SUPFAM" id="SSF53448">
    <property type="entry name" value="Nucleotide-diphospho-sugar transferases"/>
    <property type="match status" value="1"/>
</dbReference>
<dbReference type="InterPro" id="IPR005076">
    <property type="entry name" value="Glyco_trans_6"/>
</dbReference>
<sequence>MAKVAILYIATGRYIVFWEHFYRSAEKFLLPKSDKHYFVFTDSPHILGEDHSNVTRIEQKKLGWPYDTLMRFDIFLSIRETLENFDYIYFFNGNSEILVEVNESEFLPLEDNYNLVFTHQPHMFHLSKRRFTYDRNPESCAYIPQGGGKYYFTGALNGGKAKYYLEMCEKLSQNTHTDLEKNIIARWHDESHLNRYAIGRMDIKILPPYFTRSESEKWKTSAKIMFSDKTHYRFGGHAYLRGESENKITPTEWEEKYKNKKRRFSFRIKQYIKSWFL</sequence>
<evidence type="ECO:0000256" key="3">
    <source>
        <dbReference type="ARBA" id="ARBA00022676"/>
    </source>
</evidence>
<protein>
    <submittedName>
        <fullName evidence="5">Glycosyltransferase family 6</fullName>
    </submittedName>
</protein>
<dbReference type="PANTHER" id="PTHR10462:SF51">
    <property type="entry name" value="GLOBOSIDE ALPHA-1,3-N-ACETYLGALACTOSAMINYLTRANSFERASE 1-LIKE"/>
    <property type="match status" value="1"/>
</dbReference>
<dbReference type="InterPro" id="IPR029044">
    <property type="entry name" value="Nucleotide-diphossugar_trans"/>
</dbReference>
<accession>A0A379B3N6</accession>
<dbReference type="GO" id="GO:0005975">
    <property type="term" value="P:carbohydrate metabolic process"/>
    <property type="evidence" value="ECO:0007669"/>
    <property type="project" value="InterPro"/>
</dbReference>
<dbReference type="EMBL" id="UGSS01000002">
    <property type="protein sequence ID" value="SUB33207.1"/>
    <property type="molecule type" value="Genomic_DNA"/>
</dbReference>
<keyword evidence="6" id="KW-1185">Reference proteome</keyword>
<keyword evidence="4 5" id="KW-0808">Transferase</keyword>
<dbReference type="Proteomes" id="UP000254280">
    <property type="component" value="Unassembled WGS sequence"/>
</dbReference>
<reference evidence="5 6" key="1">
    <citation type="submission" date="2018-06" db="EMBL/GenBank/DDBJ databases">
        <authorList>
            <consortium name="Pathogen Informatics"/>
            <person name="Doyle S."/>
        </authorList>
    </citation>
    <scope>NUCLEOTIDE SEQUENCE [LARGE SCALE GENOMIC DNA]</scope>
    <source>
        <strain evidence="5 6">NCTC10699</strain>
    </source>
</reference>
<dbReference type="Gene3D" id="3.90.550.10">
    <property type="entry name" value="Spore Coat Polysaccharide Biosynthesis Protein SpsA, Chain A"/>
    <property type="match status" value="1"/>
</dbReference>
<name>A0A379B3N6_9PAST</name>
<evidence type="ECO:0000313" key="6">
    <source>
        <dbReference type="Proteomes" id="UP000254280"/>
    </source>
</evidence>
<comment type="cofactor">
    <cofactor evidence="1">
        <name>Mn(2+)</name>
        <dbReference type="ChEBI" id="CHEBI:29035"/>
    </cofactor>
</comment>
<dbReference type="InterPro" id="IPR048174">
    <property type="entry name" value="WbnI-like"/>
</dbReference>
<evidence type="ECO:0000256" key="2">
    <source>
        <dbReference type="ARBA" id="ARBA00010413"/>
    </source>
</evidence>
<keyword evidence="3" id="KW-0328">Glycosyltransferase</keyword>
<comment type="similarity">
    <text evidence="2">Belongs to the glycosyltransferase 6 family.</text>
</comment>
<organism evidence="5 6">
    <name type="scientific">[Pasteurella] mairii</name>
    <dbReference type="NCBI Taxonomy" id="757"/>
    <lineage>
        <taxon>Bacteria</taxon>
        <taxon>Pseudomonadati</taxon>
        <taxon>Pseudomonadota</taxon>
        <taxon>Gammaproteobacteria</taxon>
        <taxon>Pasteurellales</taxon>
        <taxon>Pasteurellaceae</taxon>
    </lineage>
</organism>
<evidence type="ECO:0000256" key="4">
    <source>
        <dbReference type="ARBA" id="ARBA00022679"/>
    </source>
</evidence>
<dbReference type="GO" id="GO:0031982">
    <property type="term" value="C:vesicle"/>
    <property type="evidence" value="ECO:0007669"/>
    <property type="project" value="TreeGrafter"/>
</dbReference>
<dbReference type="GO" id="GO:0016020">
    <property type="term" value="C:membrane"/>
    <property type="evidence" value="ECO:0007669"/>
    <property type="project" value="InterPro"/>
</dbReference>
<proteinExistence type="inferred from homology"/>
<dbReference type="NCBIfam" id="NF041524">
    <property type="entry name" value="Gltr_6"/>
    <property type="match status" value="1"/>
</dbReference>
<evidence type="ECO:0000256" key="1">
    <source>
        <dbReference type="ARBA" id="ARBA00001936"/>
    </source>
</evidence>
<dbReference type="OrthoDB" id="2535579at2"/>
<dbReference type="PANTHER" id="PTHR10462">
    <property type="entry name" value="GLYCOSYLTRANSFERASE-RELATED"/>
    <property type="match status" value="1"/>
</dbReference>